<dbReference type="AlphaFoldDB" id="A0A8J3M2N8"/>
<gene>
    <name evidence="1" type="ORF">GCM10011600_20120</name>
</gene>
<keyword evidence="2" id="KW-1185">Reference proteome</keyword>
<evidence type="ECO:0000313" key="2">
    <source>
        <dbReference type="Proteomes" id="UP000617531"/>
    </source>
</evidence>
<reference evidence="1" key="1">
    <citation type="journal article" date="2014" name="Int. J. Syst. Evol. Microbiol.">
        <title>Complete genome sequence of Corynebacterium casei LMG S-19264T (=DSM 44701T), isolated from a smear-ripened cheese.</title>
        <authorList>
            <consortium name="US DOE Joint Genome Institute (JGI-PGF)"/>
            <person name="Walter F."/>
            <person name="Albersmeier A."/>
            <person name="Kalinowski J."/>
            <person name="Ruckert C."/>
        </authorList>
    </citation>
    <scope>NUCLEOTIDE SEQUENCE</scope>
    <source>
        <strain evidence="1">CGMCC 1.16548</strain>
    </source>
</reference>
<sequence>MRYPVIFMSPSTVLGAPIAAANSIHHMSHLTAGGVEAIPITVPAGYSPGGAIESRTMTGIGTSV</sequence>
<comment type="caution">
    <text evidence="1">The sequence shown here is derived from an EMBL/GenBank/DDBJ whole genome shotgun (WGS) entry which is preliminary data.</text>
</comment>
<accession>A0A8J3M2N8</accession>
<dbReference type="Proteomes" id="UP000617531">
    <property type="component" value="Unassembled WGS sequence"/>
</dbReference>
<organism evidence="1 2">
    <name type="scientific">Pseudolysinimonas yzui</name>
    <dbReference type="NCBI Taxonomy" id="2708254"/>
    <lineage>
        <taxon>Bacteria</taxon>
        <taxon>Bacillati</taxon>
        <taxon>Actinomycetota</taxon>
        <taxon>Actinomycetes</taxon>
        <taxon>Micrococcales</taxon>
        <taxon>Microbacteriaceae</taxon>
        <taxon>Pseudolysinimonas</taxon>
    </lineage>
</organism>
<evidence type="ECO:0000313" key="1">
    <source>
        <dbReference type="EMBL" id="GHF19137.1"/>
    </source>
</evidence>
<name>A0A8J3M2N8_9MICO</name>
<reference evidence="1" key="2">
    <citation type="submission" date="2020-09" db="EMBL/GenBank/DDBJ databases">
        <authorList>
            <person name="Sun Q."/>
            <person name="Zhou Y."/>
        </authorList>
    </citation>
    <scope>NUCLEOTIDE SEQUENCE</scope>
    <source>
        <strain evidence="1">CGMCC 1.16548</strain>
    </source>
</reference>
<dbReference type="EMBL" id="BNAI01000003">
    <property type="protein sequence ID" value="GHF19137.1"/>
    <property type="molecule type" value="Genomic_DNA"/>
</dbReference>
<protein>
    <submittedName>
        <fullName evidence="1">Uncharacterized protein</fullName>
    </submittedName>
</protein>
<proteinExistence type="predicted"/>